<dbReference type="InterPro" id="IPR016181">
    <property type="entry name" value="Acyl_CoA_acyltransferase"/>
</dbReference>
<dbReference type="PROSITE" id="PS51186">
    <property type="entry name" value="GNAT"/>
    <property type="match status" value="1"/>
</dbReference>
<dbReference type="Pfam" id="PF13302">
    <property type="entry name" value="Acetyltransf_3"/>
    <property type="match status" value="1"/>
</dbReference>
<dbReference type="EMBL" id="CP117834">
    <property type="protein sequence ID" value="WDF05698.1"/>
    <property type="molecule type" value="Genomic_DNA"/>
</dbReference>
<dbReference type="Gene3D" id="3.40.630.30">
    <property type="match status" value="1"/>
</dbReference>
<reference evidence="2 3" key="1">
    <citation type="submission" date="2023-02" db="EMBL/GenBank/DDBJ databases">
        <authorList>
            <person name="Liu G."/>
        </authorList>
    </citation>
    <scope>NUCLEOTIDE SEQUENCE [LARGE SCALE GENOMIC DNA]</scope>
    <source>
        <strain evidence="2 3">DSM 23008</strain>
    </source>
</reference>
<dbReference type="PANTHER" id="PTHR43792">
    <property type="entry name" value="GNAT FAMILY, PUTATIVE (AFU_ORTHOLOGUE AFUA_3G00765)-RELATED-RELATED"/>
    <property type="match status" value="1"/>
</dbReference>
<name>A0ABY7WDG1_9BACI</name>
<dbReference type="RefSeq" id="WP_274273482.1">
    <property type="nucleotide sequence ID" value="NZ_CP117834.1"/>
</dbReference>
<evidence type="ECO:0000259" key="1">
    <source>
        <dbReference type="PROSITE" id="PS51186"/>
    </source>
</evidence>
<sequence length="185" mass="21650">MDIRTDRVTIRTFLDDDWEEVYRYTSDAATMYYMPEGVLSKDETKQLILNNSGDGANAKRFPVLLKKDQALIGHVVFHDYFGSHTFEIGWVFHPNYQNKGYASEAAYAVLKYGFENLNLHRVIATCQPENVPSWRVMEKVGMRREGYFKKCIPHESGWWDEYYYAILKEEFEALDMVGAHVPKKE</sequence>
<gene>
    <name evidence="2" type="ORF">PQ477_09775</name>
</gene>
<feature type="domain" description="N-acetyltransferase" evidence="1">
    <location>
        <begin position="8"/>
        <end position="169"/>
    </location>
</feature>
<dbReference type="SUPFAM" id="SSF55729">
    <property type="entry name" value="Acyl-CoA N-acyltransferases (Nat)"/>
    <property type="match status" value="1"/>
</dbReference>
<evidence type="ECO:0000313" key="2">
    <source>
        <dbReference type="EMBL" id="WDF05698.1"/>
    </source>
</evidence>
<dbReference type="CDD" id="cd04301">
    <property type="entry name" value="NAT_SF"/>
    <property type="match status" value="1"/>
</dbReference>
<keyword evidence="3" id="KW-1185">Reference proteome</keyword>
<evidence type="ECO:0000313" key="3">
    <source>
        <dbReference type="Proteomes" id="UP001215143"/>
    </source>
</evidence>
<organism evidence="2 3">
    <name type="scientific">Shouchella hunanensis</name>
    <dbReference type="NCBI Taxonomy" id="766894"/>
    <lineage>
        <taxon>Bacteria</taxon>
        <taxon>Bacillati</taxon>
        <taxon>Bacillota</taxon>
        <taxon>Bacilli</taxon>
        <taxon>Bacillales</taxon>
        <taxon>Bacillaceae</taxon>
        <taxon>Shouchella</taxon>
    </lineage>
</organism>
<dbReference type="InterPro" id="IPR000182">
    <property type="entry name" value="GNAT_dom"/>
</dbReference>
<dbReference type="Proteomes" id="UP001215143">
    <property type="component" value="Chromosome"/>
</dbReference>
<dbReference type="InterPro" id="IPR051531">
    <property type="entry name" value="N-acetyltransferase"/>
</dbReference>
<protein>
    <submittedName>
        <fullName evidence="2">GNAT family N-acetyltransferase</fullName>
    </submittedName>
</protein>
<dbReference type="PANTHER" id="PTHR43792:SF5">
    <property type="entry name" value="RIBOSOMAL-PROTEIN-SERINE ACETYLTRANSFERASE"/>
    <property type="match status" value="1"/>
</dbReference>
<proteinExistence type="predicted"/>
<accession>A0ABY7WDG1</accession>